<dbReference type="CDD" id="cd00051">
    <property type="entry name" value="EFh"/>
    <property type="match status" value="4"/>
</dbReference>
<feature type="domain" description="EF-hand" evidence="5">
    <location>
        <begin position="370"/>
        <end position="405"/>
    </location>
</feature>
<dbReference type="GO" id="GO:0019722">
    <property type="term" value="P:calcium-mediated signaling"/>
    <property type="evidence" value="ECO:0007669"/>
    <property type="project" value="UniProtKB-UniRule"/>
</dbReference>
<feature type="domain" description="EF-hand" evidence="5">
    <location>
        <begin position="98"/>
        <end position="133"/>
    </location>
</feature>
<sequence length="476" mass="54719">MDFETFDVISTPSCKNKEGRRGGRTVNQDQALLPLESNSAPSLYLSLPFLISCSPPWDNASVAAAAVRLRYVSRRTCLFLPLILHEELQLAIFQAPYGENLFLDRVFDLFDEKKNGVIEFEEFIHALSVFHPYAPIEEKIDFAFRLYDLRQTGFIEQEEVHQMVVDILMESEMILSDELLTMIIDKTFADADSDKDGKISKEEWKVYVLKHPTLLKNMTLPYLKDVTTAFPSFIFNTERSSSLTVGEQLCAVFIPLFAIFDFLFSTVGQCFGCRSRRSPQQANLSLLALESPFSVNEVEALYELFKKLSCSIIDDGLIHKEELQLALFHSPHGENLFLDRVFDLFDEKKNGVIELEEFIHALSVFHPYAPIEEKIHFAFRLYDLRQTGFIEREEVHQMVVAILMESEMILSDELLTMIIDKTFADADSDKDGKISKEEWKVYVLKHPTLLKNMTLPYLKDVTTAFPSFIFNTEVED</sequence>
<feature type="domain" description="EF-hand" evidence="5">
    <location>
        <begin position="179"/>
        <end position="214"/>
    </location>
</feature>
<dbReference type="AlphaFoldDB" id="A0A8S9N5P5"/>
<comment type="caution">
    <text evidence="6">The sequence shown here is derived from an EMBL/GenBank/DDBJ whole genome shotgun (WGS) entry which is preliminary data.</text>
</comment>
<evidence type="ECO:0000313" key="6">
    <source>
        <dbReference type="EMBL" id="KAF3489108.1"/>
    </source>
</evidence>
<dbReference type="PANTHER" id="PTHR23056">
    <property type="entry name" value="CALCINEURIN B"/>
    <property type="match status" value="1"/>
</dbReference>
<dbReference type="GO" id="GO:0019900">
    <property type="term" value="F:kinase binding"/>
    <property type="evidence" value="ECO:0007669"/>
    <property type="project" value="UniProtKB-UniRule"/>
</dbReference>
<dbReference type="Proteomes" id="UP000712600">
    <property type="component" value="Unassembled WGS sequence"/>
</dbReference>
<keyword evidence="4" id="KW-0479">Metal-binding</keyword>
<dbReference type="InterPro" id="IPR018247">
    <property type="entry name" value="EF_Hand_1_Ca_BS"/>
</dbReference>
<dbReference type="Pfam" id="PF13833">
    <property type="entry name" value="EF-hand_8"/>
    <property type="match status" value="1"/>
</dbReference>
<dbReference type="FunFam" id="1.10.238.10:FF:000073">
    <property type="entry name" value="calcineurin B-like protein 3"/>
    <property type="match status" value="2"/>
</dbReference>
<gene>
    <name evidence="6" type="ORF">F2Q69_00057840</name>
</gene>
<dbReference type="PROSITE" id="PS00018">
    <property type="entry name" value="EF_HAND_1"/>
    <property type="match status" value="2"/>
</dbReference>
<dbReference type="InterPro" id="IPR011992">
    <property type="entry name" value="EF-hand-dom_pair"/>
</dbReference>
<evidence type="ECO:0000256" key="1">
    <source>
        <dbReference type="ARBA" id="ARBA00022737"/>
    </source>
</evidence>
<dbReference type="Pfam" id="PF13202">
    <property type="entry name" value="EF-hand_5"/>
    <property type="match status" value="1"/>
</dbReference>
<name>A0A8S9N5P5_BRACR</name>
<dbReference type="Gene3D" id="1.10.238.10">
    <property type="entry name" value="EF-hand"/>
    <property type="match status" value="2"/>
</dbReference>
<dbReference type="EMBL" id="QGKX02002183">
    <property type="protein sequence ID" value="KAF3489108.1"/>
    <property type="molecule type" value="Genomic_DNA"/>
</dbReference>
<proteinExistence type="inferred from homology"/>
<organism evidence="6 7">
    <name type="scientific">Brassica cretica</name>
    <name type="common">Mustard</name>
    <dbReference type="NCBI Taxonomy" id="69181"/>
    <lineage>
        <taxon>Eukaryota</taxon>
        <taxon>Viridiplantae</taxon>
        <taxon>Streptophyta</taxon>
        <taxon>Embryophyta</taxon>
        <taxon>Tracheophyta</taxon>
        <taxon>Spermatophyta</taxon>
        <taxon>Magnoliopsida</taxon>
        <taxon>eudicotyledons</taxon>
        <taxon>Gunneridae</taxon>
        <taxon>Pentapetalae</taxon>
        <taxon>rosids</taxon>
        <taxon>malvids</taxon>
        <taxon>Brassicales</taxon>
        <taxon>Brassicaceae</taxon>
        <taxon>Brassiceae</taxon>
        <taxon>Brassica</taxon>
    </lineage>
</organism>
<dbReference type="Pfam" id="PF13499">
    <property type="entry name" value="EF-hand_7"/>
    <property type="match status" value="2"/>
</dbReference>
<evidence type="ECO:0000256" key="3">
    <source>
        <dbReference type="ARBA" id="ARBA00023774"/>
    </source>
</evidence>
<evidence type="ECO:0000256" key="2">
    <source>
        <dbReference type="ARBA" id="ARBA00022837"/>
    </source>
</evidence>
<evidence type="ECO:0000256" key="4">
    <source>
        <dbReference type="RuleBase" id="RU369080"/>
    </source>
</evidence>
<dbReference type="GO" id="GO:0016020">
    <property type="term" value="C:membrane"/>
    <property type="evidence" value="ECO:0007669"/>
    <property type="project" value="UniProtKB-SubCell"/>
</dbReference>
<comment type="subcellular location">
    <subcellularLocation>
        <location evidence="4">Membrane</location>
    </subcellularLocation>
</comment>
<dbReference type="InterPro" id="IPR002048">
    <property type="entry name" value="EF_hand_dom"/>
</dbReference>
<comment type="subunit">
    <text evidence="4">Homodimer. Interacts with CIPK.</text>
</comment>
<keyword evidence="2 4" id="KW-0106">Calcium</keyword>
<comment type="function">
    <text evidence="4">Acts as a calcium sensor. CBL proteins interact with CIPK serine-threonine protein kinases. Binding of a CBL protein to the regulatory NAF domain of a CIPK protein lead to the activation of the kinase in a calcium-dependent manner.</text>
</comment>
<keyword evidence="1 4" id="KW-0677">Repeat</keyword>
<dbReference type="PROSITE" id="PS50222">
    <property type="entry name" value="EF_HAND_2"/>
    <property type="match status" value="6"/>
</dbReference>
<reference evidence="6" key="1">
    <citation type="submission" date="2019-12" db="EMBL/GenBank/DDBJ databases">
        <title>Genome sequencing and annotation of Brassica cretica.</title>
        <authorList>
            <person name="Studholme D.J."/>
            <person name="Sarris P."/>
        </authorList>
    </citation>
    <scope>NUCLEOTIDE SEQUENCE</scope>
    <source>
        <strain evidence="6">PFS-109/04</strain>
        <tissue evidence="6">Leaf</tissue>
    </source>
</reference>
<dbReference type="SUPFAM" id="SSF47473">
    <property type="entry name" value="EF-hand"/>
    <property type="match status" value="2"/>
</dbReference>
<dbReference type="InterPro" id="IPR045198">
    <property type="entry name" value="CNBL1-10"/>
</dbReference>
<dbReference type="PRINTS" id="PR00450">
    <property type="entry name" value="RECOVERIN"/>
</dbReference>
<evidence type="ECO:0000259" key="5">
    <source>
        <dbReference type="PROSITE" id="PS50222"/>
    </source>
</evidence>
<feature type="domain" description="EF-hand" evidence="5">
    <location>
        <begin position="333"/>
        <end position="368"/>
    </location>
</feature>
<feature type="domain" description="EF-hand" evidence="5">
    <location>
        <begin position="135"/>
        <end position="170"/>
    </location>
</feature>
<comment type="similarity">
    <text evidence="3 4">Belongs to the calcineurin regulatory subunit family.</text>
</comment>
<dbReference type="PANTHER" id="PTHR23056:SF112">
    <property type="entry name" value="CALCINEURIN B-LIKE PROTEIN"/>
    <property type="match status" value="1"/>
</dbReference>
<feature type="domain" description="EF-hand" evidence="5">
    <location>
        <begin position="414"/>
        <end position="449"/>
    </location>
</feature>
<dbReference type="SMART" id="SM00054">
    <property type="entry name" value="EFh"/>
    <property type="match status" value="6"/>
</dbReference>
<accession>A0A8S9N5P5</accession>
<keyword evidence="4" id="KW-0472">Membrane</keyword>
<dbReference type="GO" id="GO:0005509">
    <property type="term" value="F:calcium ion binding"/>
    <property type="evidence" value="ECO:0007669"/>
    <property type="project" value="UniProtKB-UniRule"/>
</dbReference>
<protein>
    <recommendedName>
        <fullName evidence="4">Calcineurin B-like protein</fullName>
    </recommendedName>
</protein>
<evidence type="ECO:0000313" key="7">
    <source>
        <dbReference type="Proteomes" id="UP000712600"/>
    </source>
</evidence>